<organism evidence="1 2">
    <name type="scientific">Streptomyces azureus</name>
    <dbReference type="NCBI Taxonomy" id="146537"/>
    <lineage>
        <taxon>Bacteria</taxon>
        <taxon>Bacillati</taxon>
        <taxon>Actinomycetota</taxon>
        <taxon>Actinomycetes</taxon>
        <taxon>Kitasatosporales</taxon>
        <taxon>Streptomycetaceae</taxon>
        <taxon>Streptomyces</taxon>
    </lineage>
</organism>
<dbReference type="Proteomes" id="UP000053859">
    <property type="component" value="Unassembled WGS sequence"/>
</dbReference>
<evidence type="ECO:0000313" key="1">
    <source>
        <dbReference type="EMBL" id="GAP52747.1"/>
    </source>
</evidence>
<proteinExistence type="predicted"/>
<keyword evidence="2" id="KW-1185">Reference proteome</keyword>
<evidence type="ECO:0000313" key="2">
    <source>
        <dbReference type="Proteomes" id="UP000053859"/>
    </source>
</evidence>
<dbReference type="EMBL" id="DF968477">
    <property type="protein sequence ID" value="GAP52747.1"/>
    <property type="molecule type" value="Genomic_DNA"/>
</dbReference>
<dbReference type="AlphaFoldDB" id="A0A0K8PXW8"/>
<dbReference type="PATRIC" id="fig|146537.3.peg.8035"/>
<name>A0A0K8PXW8_STRAJ</name>
<reference evidence="1" key="1">
    <citation type="journal article" date="2015" name="Genome Announc.">
        <title>Draft Genome Sequence of Thiostrepton-Producing Streptomyces azureus ATCC 14921.</title>
        <authorList>
            <person name="Sakihara K."/>
            <person name="Maeda J."/>
            <person name="Tashiro K."/>
            <person name="Fujino Y."/>
            <person name="Kuhara S."/>
            <person name="Ohshima T."/>
            <person name="Ogata S."/>
            <person name="Doi K."/>
        </authorList>
    </citation>
    <scope>NUCLEOTIDE SEQUENCE [LARGE SCALE GENOMIC DNA]</scope>
    <source>
        <strain evidence="1">ATCC14921</strain>
    </source>
</reference>
<gene>
    <name evidence="1" type="ORF">SAZU_7626</name>
</gene>
<protein>
    <submittedName>
        <fullName evidence="1">Transcriptional regulator</fullName>
    </submittedName>
</protein>
<accession>A0A0K8PXW8</accession>
<sequence length="63" mass="6820">MAASRRRPDAMKDQRPGARLATRCLLAAGCRVTWHLAGSEKRLEAEGRVTVRAGNRFGGRAGV</sequence>